<evidence type="ECO:0000313" key="2">
    <source>
        <dbReference type="EMBL" id="PXV71219.1"/>
    </source>
</evidence>
<keyword evidence="1" id="KW-0472">Membrane</keyword>
<evidence type="ECO:0008006" key="4">
    <source>
        <dbReference type="Google" id="ProtNLM"/>
    </source>
</evidence>
<dbReference type="PANTHER" id="PTHR35791:SF1">
    <property type="entry name" value="UPF0754 MEMBRANE PROTEIN YHEB"/>
    <property type="match status" value="1"/>
</dbReference>
<dbReference type="Proteomes" id="UP000248330">
    <property type="component" value="Unassembled WGS sequence"/>
</dbReference>
<evidence type="ECO:0000256" key="1">
    <source>
        <dbReference type="SAM" id="Phobius"/>
    </source>
</evidence>
<evidence type="ECO:0000313" key="3">
    <source>
        <dbReference type="Proteomes" id="UP000248330"/>
    </source>
</evidence>
<feature type="transmembrane region" description="Helical" evidence="1">
    <location>
        <begin position="197"/>
        <end position="215"/>
    </location>
</feature>
<accession>A0A318EEL4</accession>
<organism evidence="2 3">
    <name type="scientific">Sinimarinibacterium flocculans</name>
    <dbReference type="NCBI Taxonomy" id="985250"/>
    <lineage>
        <taxon>Bacteria</taxon>
        <taxon>Pseudomonadati</taxon>
        <taxon>Pseudomonadota</taxon>
        <taxon>Gammaproteobacteria</taxon>
        <taxon>Nevskiales</taxon>
        <taxon>Nevskiaceae</taxon>
        <taxon>Sinimarinibacterium</taxon>
    </lineage>
</organism>
<dbReference type="AlphaFoldDB" id="A0A318EEL4"/>
<gene>
    <name evidence="2" type="ORF">C8D93_101263</name>
</gene>
<dbReference type="RefSeq" id="WP_211307140.1">
    <property type="nucleotide sequence ID" value="NZ_CAKZQT010000007.1"/>
</dbReference>
<proteinExistence type="predicted"/>
<sequence length="430" mass="48499">MSMDFLTLALADFKANLWLYLSIPVTSGLVGYVTNVIAIKMMFYPLDFVGKPPIFGWQGIIPRKAGKMAAIACETLVPTLVTEREIFDRLEPARVAAEIEKPLLALVDDLMDEIMREYEPTLWETLPIRVRNIIVRRIQDDTPQVVAQIMGELRNDVEMVFDLKEMVVSTLIRDRALINAVFQETGKEEFKFIGRSGLYFGLLFGVFQMIGWTFYKASWQLPLFGLLVGWATNYVALEMIFRPQTPRRIGPFTIQGLFFKRQKEISRDYARLIADEIVTPSNIIEAVLKGPYADRVFSMIAKHVKRTIDEQSGIARPFVAWTVGTKRYVAMKDTAVSRIVSRLPQTVRAVDGYAKDAMDISSTLAGRLEVLPPLEFERMLRPAFKEDEWMLIATGAALGFCVGIAQVIAFRLLAVEPTLATSALRLIGIG</sequence>
<feature type="transmembrane region" description="Helical" evidence="1">
    <location>
        <begin position="389"/>
        <end position="414"/>
    </location>
</feature>
<keyword evidence="3" id="KW-1185">Reference proteome</keyword>
<feature type="transmembrane region" description="Helical" evidence="1">
    <location>
        <begin position="17"/>
        <end position="38"/>
    </location>
</feature>
<reference evidence="2 3" key="1">
    <citation type="submission" date="2018-04" db="EMBL/GenBank/DDBJ databases">
        <title>Genomic Encyclopedia of Type Strains, Phase IV (KMG-IV): sequencing the most valuable type-strain genomes for metagenomic binning, comparative biology and taxonomic classification.</title>
        <authorList>
            <person name="Goeker M."/>
        </authorList>
    </citation>
    <scope>NUCLEOTIDE SEQUENCE [LARGE SCALE GENOMIC DNA]</scope>
    <source>
        <strain evidence="2 3">DSM 104150</strain>
    </source>
</reference>
<keyword evidence="1" id="KW-0812">Transmembrane</keyword>
<name>A0A318EEL4_9GAMM</name>
<protein>
    <recommendedName>
        <fullName evidence="4">DUF445 domain-containing protein</fullName>
    </recommendedName>
</protein>
<feature type="transmembrane region" description="Helical" evidence="1">
    <location>
        <begin position="221"/>
        <end position="241"/>
    </location>
</feature>
<comment type="caution">
    <text evidence="2">The sequence shown here is derived from an EMBL/GenBank/DDBJ whole genome shotgun (WGS) entry which is preliminary data.</text>
</comment>
<keyword evidence="1" id="KW-1133">Transmembrane helix</keyword>
<dbReference type="PANTHER" id="PTHR35791">
    <property type="entry name" value="UPF0754 MEMBRANE PROTEIN YHEB"/>
    <property type="match status" value="1"/>
</dbReference>
<dbReference type="EMBL" id="QICN01000001">
    <property type="protein sequence ID" value="PXV71219.1"/>
    <property type="molecule type" value="Genomic_DNA"/>
</dbReference>